<evidence type="ECO:0000313" key="3">
    <source>
        <dbReference type="Proteomes" id="UP000694892"/>
    </source>
</evidence>
<keyword evidence="1" id="KW-0472">Membrane</keyword>
<organism evidence="2 3">
    <name type="scientific">Xenopus laevis</name>
    <name type="common">African clawed frog</name>
    <dbReference type="NCBI Taxonomy" id="8355"/>
    <lineage>
        <taxon>Eukaryota</taxon>
        <taxon>Metazoa</taxon>
        <taxon>Chordata</taxon>
        <taxon>Craniata</taxon>
        <taxon>Vertebrata</taxon>
        <taxon>Euteleostomi</taxon>
        <taxon>Amphibia</taxon>
        <taxon>Batrachia</taxon>
        <taxon>Anura</taxon>
        <taxon>Pipoidea</taxon>
        <taxon>Pipidae</taxon>
        <taxon>Xenopodinae</taxon>
        <taxon>Xenopus</taxon>
        <taxon>Xenopus</taxon>
    </lineage>
</organism>
<evidence type="ECO:0000256" key="1">
    <source>
        <dbReference type="SAM" id="Phobius"/>
    </source>
</evidence>
<keyword evidence="1" id="KW-0812">Transmembrane</keyword>
<accession>A0A974E2Z3</accession>
<sequence length="77" mass="9105">MFRASSAGNYFPGFYFFALLAFQTKSKNRLLIAKHIWLLPKVLYRSILTWFVVAILVLHVLIVLPVHHITIWHHIYI</sequence>
<reference evidence="3" key="1">
    <citation type="journal article" date="2016" name="Nature">
        <title>Genome evolution in the allotetraploid frog Xenopus laevis.</title>
        <authorList>
            <person name="Session A.M."/>
            <person name="Uno Y."/>
            <person name="Kwon T."/>
            <person name="Chapman J.A."/>
            <person name="Toyoda A."/>
            <person name="Takahashi S."/>
            <person name="Fukui A."/>
            <person name="Hikosaka A."/>
            <person name="Suzuki A."/>
            <person name="Kondo M."/>
            <person name="van Heeringen S.J."/>
            <person name="Quigley I."/>
            <person name="Heinz S."/>
            <person name="Ogino H."/>
            <person name="Ochi H."/>
            <person name="Hellsten U."/>
            <person name="Lyons J.B."/>
            <person name="Simakov O."/>
            <person name="Putnam N."/>
            <person name="Stites J."/>
            <person name="Kuroki Y."/>
            <person name="Tanaka T."/>
            <person name="Michiue T."/>
            <person name="Watanabe M."/>
            <person name="Bogdanovic O."/>
            <person name="Lister R."/>
            <person name="Georgiou G."/>
            <person name="Paranjpe S.S."/>
            <person name="van Kruijsbergen I."/>
            <person name="Shu S."/>
            <person name="Carlson J."/>
            <person name="Kinoshita T."/>
            <person name="Ohta Y."/>
            <person name="Mawaribuchi S."/>
            <person name="Jenkins J."/>
            <person name="Grimwood J."/>
            <person name="Schmutz J."/>
            <person name="Mitros T."/>
            <person name="Mozaffari S.V."/>
            <person name="Suzuki Y."/>
            <person name="Haramoto Y."/>
            <person name="Yamamoto T.S."/>
            <person name="Takagi C."/>
            <person name="Heald R."/>
            <person name="Miller K."/>
            <person name="Haudenschild C."/>
            <person name="Kitzman J."/>
            <person name="Nakayama T."/>
            <person name="Izutsu Y."/>
            <person name="Robert J."/>
            <person name="Fortriede J."/>
            <person name="Burns K."/>
            <person name="Lotay V."/>
            <person name="Karimi K."/>
            <person name="Yasuoka Y."/>
            <person name="Dichmann D.S."/>
            <person name="Flajnik M.F."/>
            <person name="Houston D.W."/>
            <person name="Shendure J."/>
            <person name="DuPasquier L."/>
            <person name="Vize P.D."/>
            <person name="Zorn A.M."/>
            <person name="Ito M."/>
            <person name="Marcotte E.M."/>
            <person name="Wallingford J.B."/>
            <person name="Ito Y."/>
            <person name="Asashima M."/>
            <person name="Ueno N."/>
            <person name="Matsuda Y."/>
            <person name="Veenstra G.J."/>
            <person name="Fujiyama A."/>
            <person name="Harland R.M."/>
            <person name="Taira M."/>
            <person name="Rokhsar D.S."/>
        </authorList>
    </citation>
    <scope>NUCLEOTIDE SEQUENCE [LARGE SCALE GENOMIC DNA]</scope>
    <source>
        <strain evidence="3">J</strain>
    </source>
</reference>
<dbReference type="EMBL" id="CM004466">
    <property type="protein sequence ID" value="OCU02519.1"/>
    <property type="molecule type" value="Genomic_DNA"/>
</dbReference>
<feature type="transmembrane region" description="Helical" evidence="1">
    <location>
        <begin position="42"/>
        <end position="64"/>
    </location>
</feature>
<name>A0A974E2Z3_XENLA</name>
<evidence type="ECO:0000313" key="2">
    <source>
        <dbReference type="EMBL" id="OCU02519.1"/>
    </source>
</evidence>
<gene>
    <name evidence="2" type="ORF">XELAEV_18008282mg</name>
</gene>
<proteinExistence type="predicted"/>
<feature type="transmembrane region" description="Helical" evidence="1">
    <location>
        <begin position="6"/>
        <end position="22"/>
    </location>
</feature>
<dbReference type="Proteomes" id="UP000694892">
    <property type="component" value="Chromosome 1L"/>
</dbReference>
<protein>
    <submittedName>
        <fullName evidence="2">Uncharacterized protein</fullName>
    </submittedName>
</protein>
<keyword evidence="1" id="KW-1133">Transmembrane helix</keyword>
<dbReference type="AlphaFoldDB" id="A0A974E2Z3"/>